<organism evidence="1 2">
    <name type="scientific">Corynebacterium mendelii</name>
    <dbReference type="NCBI Taxonomy" id="2765362"/>
    <lineage>
        <taxon>Bacteria</taxon>
        <taxon>Bacillati</taxon>
        <taxon>Actinomycetota</taxon>
        <taxon>Actinomycetes</taxon>
        <taxon>Mycobacteriales</taxon>
        <taxon>Corynebacteriaceae</taxon>
        <taxon>Corynebacterium</taxon>
    </lineage>
</organism>
<name>A0A939IYM0_9CORY</name>
<dbReference type="RefSeq" id="WP_207279725.1">
    <property type="nucleotide sequence ID" value="NZ_JAFLEQ010000017.1"/>
</dbReference>
<protein>
    <submittedName>
        <fullName evidence="1">Uncharacterized protein</fullName>
    </submittedName>
</protein>
<dbReference type="AlphaFoldDB" id="A0A939IYM0"/>
<dbReference type="Proteomes" id="UP000664332">
    <property type="component" value="Unassembled WGS sequence"/>
</dbReference>
<keyword evidence="2" id="KW-1185">Reference proteome</keyword>
<evidence type="ECO:0000313" key="2">
    <source>
        <dbReference type="Proteomes" id="UP000664332"/>
    </source>
</evidence>
<reference evidence="1" key="1">
    <citation type="submission" date="2021-03" db="EMBL/GenBank/DDBJ databases">
        <authorList>
            <person name="Sun Q."/>
        </authorList>
    </citation>
    <scope>NUCLEOTIDE SEQUENCE</scope>
    <source>
        <strain evidence="1">CCM 8862</strain>
    </source>
</reference>
<comment type="caution">
    <text evidence="1">The sequence shown here is derived from an EMBL/GenBank/DDBJ whole genome shotgun (WGS) entry which is preliminary data.</text>
</comment>
<gene>
    <name evidence="1" type="ORF">JZY06_11670</name>
</gene>
<proteinExistence type="predicted"/>
<evidence type="ECO:0000313" key="1">
    <source>
        <dbReference type="EMBL" id="MBN9645263.1"/>
    </source>
</evidence>
<accession>A0A939IYM0</accession>
<dbReference type="EMBL" id="JAFLEQ010000017">
    <property type="protein sequence ID" value="MBN9645263.1"/>
    <property type="molecule type" value="Genomic_DNA"/>
</dbReference>
<sequence length="234" mass="25316">MSITVRDYHRAVTEHLLPRQGALPRTLKLKDASFSCDGVTATVWEILAGTPDLATDNLTEATDRLVTVVRIGGGAKAKKTKIKGKKTLVVITALPGSPAGEHDPAIVELIEQVLAKLKNNTSITTIVLLHVDPSLTESETSAKTTARHLRLLRRAVVLARPQHILLAWGSKPLPLSTGCLLAGLGADISASAKKWRPTFWETTPESPDSPARPSSLVRNNISVHKLRELNAVFR</sequence>